<proteinExistence type="predicted"/>
<dbReference type="GO" id="GO:0016787">
    <property type="term" value="F:hydrolase activity"/>
    <property type="evidence" value="ECO:0007669"/>
    <property type="project" value="UniProtKB-KW"/>
</dbReference>
<keyword evidence="4" id="KW-0862">Zinc</keyword>
<dbReference type="AlphaFoldDB" id="A0A4R2N0S6"/>
<dbReference type="SUPFAM" id="SSF56281">
    <property type="entry name" value="Metallo-hydrolase/oxidoreductase"/>
    <property type="match status" value="1"/>
</dbReference>
<dbReference type="GO" id="GO:0046872">
    <property type="term" value="F:metal ion binding"/>
    <property type="evidence" value="ECO:0007669"/>
    <property type="project" value="UniProtKB-KW"/>
</dbReference>
<evidence type="ECO:0000313" key="6">
    <source>
        <dbReference type="EMBL" id="TCP13137.1"/>
    </source>
</evidence>
<accession>A0A4R2N0S6</accession>
<evidence type="ECO:0000256" key="1">
    <source>
        <dbReference type="ARBA" id="ARBA00001947"/>
    </source>
</evidence>
<evidence type="ECO:0000256" key="4">
    <source>
        <dbReference type="ARBA" id="ARBA00022833"/>
    </source>
</evidence>
<dbReference type="InterPro" id="IPR036866">
    <property type="entry name" value="RibonucZ/Hydroxyglut_hydro"/>
</dbReference>
<dbReference type="Gene3D" id="3.60.15.10">
    <property type="entry name" value="Ribonuclease Z/Hydroxyacylglutathione hydrolase-like"/>
    <property type="match status" value="1"/>
</dbReference>
<dbReference type="PANTHER" id="PTHR46233">
    <property type="entry name" value="HYDROXYACYLGLUTATHIONE HYDROLASE GLOC"/>
    <property type="match status" value="1"/>
</dbReference>
<dbReference type="InterPro" id="IPR001279">
    <property type="entry name" value="Metallo-B-lactamas"/>
</dbReference>
<dbReference type="RefSeq" id="WP_132022329.1">
    <property type="nucleotide sequence ID" value="NZ_CP016605.1"/>
</dbReference>
<evidence type="ECO:0000256" key="2">
    <source>
        <dbReference type="ARBA" id="ARBA00022723"/>
    </source>
</evidence>
<evidence type="ECO:0000259" key="5">
    <source>
        <dbReference type="SMART" id="SM00849"/>
    </source>
</evidence>
<dbReference type="SMART" id="SM00849">
    <property type="entry name" value="Lactamase_B"/>
    <property type="match status" value="1"/>
</dbReference>
<dbReference type="EMBL" id="SLXI01000002">
    <property type="protein sequence ID" value="TCP13137.1"/>
    <property type="molecule type" value="Genomic_DNA"/>
</dbReference>
<dbReference type="OrthoDB" id="9802991at2"/>
<name>A0A4R2N0S6_9PAST</name>
<keyword evidence="7" id="KW-1185">Reference proteome</keyword>
<dbReference type="PANTHER" id="PTHR46233:SF3">
    <property type="entry name" value="HYDROXYACYLGLUTATHIONE HYDROLASE GLOC"/>
    <property type="match status" value="1"/>
</dbReference>
<dbReference type="Proteomes" id="UP000294841">
    <property type="component" value="Unassembled WGS sequence"/>
</dbReference>
<comment type="caution">
    <text evidence="6">The sequence shown here is derived from an EMBL/GenBank/DDBJ whole genome shotgun (WGS) entry which is preliminary data.</text>
</comment>
<keyword evidence="2" id="KW-0479">Metal-binding</keyword>
<evidence type="ECO:0000256" key="3">
    <source>
        <dbReference type="ARBA" id="ARBA00022801"/>
    </source>
</evidence>
<dbReference type="Pfam" id="PF00753">
    <property type="entry name" value="Lactamase_B"/>
    <property type="match status" value="1"/>
</dbReference>
<feature type="domain" description="Metallo-beta-lactamase" evidence="5">
    <location>
        <begin position="12"/>
        <end position="193"/>
    </location>
</feature>
<dbReference type="InterPro" id="IPR051453">
    <property type="entry name" value="MBL_Glyoxalase_II"/>
</dbReference>
<reference evidence="6 7" key="1">
    <citation type="submission" date="2019-03" db="EMBL/GenBank/DDBJ databases">
        <title>Genomic Encyclopedia of Type Strains, Phase IV (KMG-IV): sequencing the most valuable type-strain genomes for metagenomic binning, comparative biology and taxonomic classification.</title>
        <authorList>
            <person name="Goeker M."/>
        </authorList>
    </citation>
    <scope>NUCLEOTIDE SEQUENCE [LARGE SCALE GENOMIC DNA]</scope>
    <source>
        <strain evidence="6 7">DSM 28231</strain>
    </source>
</reference>
<keyword evidence="3 6" id="KW-0378">Hydrolase</keyword>
<evidence type="ECO:0000313" key="7">
    <source>
        <dbReference type="Proteomes" id="UP000294841"/>
    </source>
</evidence>
<protein>
    <submittedName>
        <fullName evidence="6">Glyoxylase-like metal-dependent hydrolase (Beta-lactamase superfamily II)</fullName>
    </submittedName>
</protein>
<gene>
    <name evidence="6" type="ORF">EV697_1026</name>
</gene>
<organism evidence="6 7">
    <name type="scientific">Bisgaardia hudsonensis</name>
    <dbReference type="NCBI Taxonomy" id="109472"/>
    <lineage>
        <taxon>Bacteria</taxon>
        <taxon>Pseudomonadati</taxon>
        <taxon>Pseudomonadota</taxon>
        <taxon>Gammaproteobacteria</taxon>
        <taxon>Pasteurellales</taxon>
        <taxon>Pasteurellaceae</taxon>
        <taxon>Bisgaardia</taxon>
    </lineage>
</organism>
<comment type="cofactor">
    <cofactor evidence="1">
        <name>Zn(2+)</name>
        <dbReference type="ChEBI" id="CHEBI:29105"/>
    </cofactor>
</comment>
<sequence>MQIDIIPVTSFQQNCSIIWDDNKNAVIVDPGGEANKLIQRIEELSLNLKLILLTHGHLDHIADAPKLKSHFNVEIWGANSKDDYWYKGLAQQSLQFGQLFEATSFEPDRWLNDENEVIEVGDLRFEILYLPGHTPGHIGFIEKTQKIAFTGDVLFKNSIGRTDFPGGNHQELLDSIRNKLFTLDDDTIIIPGHGPYTTIGQEKQHNPYLA</sequence>